<feature type="compositionally biased region" description="Low complexity" evidence="1">
    <location>
        <begin position="13"/>
        <end position="23"/>
    </location>
</feature>
<feature type="compositionally biased region" description="Basic and acidic residues" evidence="1">
    <location>
        <begin position="50"/>
        <end position="84"/>
    </location>
</feature>
<evidence type="ECO:0000313" key="3">
    <source>
        <dbReference type="Proteomes" id="UP001501237"/>
    </source>
</evidence>
<protein>
    <recommendedName>
        <fullName evidence="4">DUF5709 domain-containing protein</fullName>
    </recommendedName>
</protein>
<evidence type="ECO:0000256" key="1">
    <source>
        <dbReference type="SAM" id="MobiDB-lite"/>
    </source>
</evidence>
<feature type="region of interest" description="Disordered" evidence="1">
    <location>
        <begin position="1"/>
        <end position="84"/>
    </location>
</feature>
<dbReference type="RefSeq" id="WP_344821253.1">
    <property type="nucleotide sequence ID" value="NZ_BAAAUV010000001.1"/>
</dbReference>
<dbReference type="EMBL" id="BAAAUV010000001">
    <property type="protein sequence ID" value="GAA3193305.1"/>
    <property type="molecule type" value="Genomic_DNA"/>
</dbReference>
<sequence>MSEKNGDYYDGGLDPADSLSTDDLSADELDEGISPPDRWSAGQGFGDTADEQREGESFDQLLHEEEPDPVLREIGEEDARPGRT</sequence>
<evidence type="ECO:0000313" key="2">
    <source>
        <dbReference type="EMBL" id="GAA3193305.1"/>
    </source>
</evidence>
<keyword evidence="3" id="KW-1185">Reference proteome</keyword>
<accession>A0ABP6PVY6</accession>
<dbReference type="Proteomes" id="UP001501237">
    <property type="component" value="Unassembled WGS sequence"/>
</dbReference>
<name>A0ABP6PVY6_9ACTN</name>
<proteinExistence type="predicted"/>
<organism evidence="2 3">
    <name type="scientific">Actinocorallia longicatena</name>
    <dbReference type="NCBI Taxonomy" id="111803"/>
    <lineage>
        <taxon>Bacteria</taxon>
        <taxon>Bacillati</taxon>
        <taxon>Actinomycetota</taxon>
        <taxon>Actinomycetes</taxon>
        <taxon>Streptosporangiales</taxon>
        <taxon>Thermomonosporaceae</taxon>
        <taxon>Actinocorallia</taxon>
    </lineage>
</organism>
<evidence type="ECO:0008006" key="4">
    <source>
        <dbReference type="Google" id="ProtNLM"/>
    </source>
</evidence>
<reference evidence="3" key="1">
    <citation type="journal article" date="2019" name="Int. J. Syst. Evol. Microbiol.">
        <title>The Global Catalogue of Microorganisms (GCM) 10K type strain sequencing project: providing services to taxonomists for standard genome sequencing and annotation.</title>
        <authorList>
            <consortium name="The Broad Institute Genomics Platform"/>
            <consortium name="The Broad Institute Genome Sequencing Center for Infectious Disease"/>
            <person name="Wu L."/>
            <person name="Ma J."/>
        </authorList>
    </citation>
    <scope>NUCLEOTIDE SEQUENCE [LARGE SCALE GENOMIC DNA]</scope>
    <source>
        <strain evidence="3">JCM 9377</strain>
    </source>
</reference>
<gene>
    <name evidence="2" type="ORF">GCM10010468_02540</name>
</gene>
<comment type="caution">
    <text evidence="2">The sequence shown here is derived from an EMBL/GenBank/DDBJ whole genome shotgun (WGS) entry which is preliminary data.</text>
</comment>